<dbReference type="STRING" id="626523.GCWU000342_02051"/>
<evidence type="ECO:0000313" key="2">
    <source>
        <dbReference type="Proteomes" id="UP000003494"/>
    </source>
</evidence>
<name>C4GEA5_9FIRM</name>
<proteinExistence type="predicted"/>
<dbReference type="AlphaFoldDB" id="C4GEA5"/>
<keyword evidence="2" id="KW-1185">Reference proteome</keyword>
<sequence length="43" mass="5066">MFSGNVKNLYEAIGIFMKRQASMRSDRYLQETTGIYEKRSVFV</sequence>
<dbReference type="HOGENOM" id="CLU_3239600_0_0_9"/>
<dbReference type="Proteomes" id="UP000003494">
    <property type="component" value="Unassembled WGS sequence"/>
</dbReference>
<dbReference type="EMBL" id="ACIP02000007">
    <property type="protein sequence ID" value="EEP27357.1"/>
    <property type="molecule type" value="Genomic_DNA"/>
</dbReference>
<accession>C4GEA5</accession>
<organism evidence="1 2">
    <name type="scientific">Shuttleworthella satelles DSM 14600</name>
    <dbReference type="NCBI Taxonomy" id="626523"/>
    <lineage>
        <taxon>Bacteria</taxon>
        <taxon>Bacillati</taxon>
        <taxon>Bacillota</taxon>
        <taxon>Clostridia</taxon>
        <taxon>Lachnospirales</taxon>
        <taxon>Lachnospiraceae</taxon>
        <taxon>Shuttleworthella</taxon>
    </lineage>
</organism>
<reference evidence="1" key="1">
    <citation type="submission" date="2009-04" db="EMBL/GenBank/DDBJ databases">
        <authorList>
            <person name="Weinstock G."/>
            <person name="Sodergren E."/>
            <person name="Clifton S."/>
            <person name="Fulton L."/>
            <person name="Fulton B."/>
            <person name="Courtney L."/>
            <person name="Fronick C."/>
            <person name="Harrison M."/>
            <person name="Strong C."/>
            <person name="Farmer C."/>
            <person name="Delahaunty K."/>
            <person name="Markovic C."/>
            <person name="Hall O."/>
            <person name="Minx P."/>
            <person name="Tomlinson C."/>
            <person name="Mitreva M."/>
            <person name="Nelson J."/>
            <person name="Hou S."/>
            <person name="Wollam A."/>
            <person name="Pepin K.H."/>
            <person name="Johnson M."/>
            <person name="Bhonagiri V."/>
            <person name="Nash W.E."/>
            <person name="Warren W."/>
            <person name="Chinwalla A."/>
            <person name="Mardis E.R."/>
            <person name="Wilson R.K."/>
        </authorList>
    </citation>
    <scope>NUCLEOTIDE SEQUENCE [LARGE SCALE GENOMIC DNA]</scope>
    <source>
        <strain evidence="1">DSM 14600</strain>
    </source>
</reference>
<protein>
    <submittedName>
        <fullName evidence="1">Uncharacterized protein</fullName>
    </submittedName>
</protein>
<gene>
    <name evidence="1" type="ORF">GCWU000342_02051</name>
</gene>
<evidence type="ECO:0000313" key="1">
    <source>
        <dbReference type="EMBL" id="EEP27357.1"/>
    </source>
</evidence>
<comment type="caution">
    <text evidence="1">The sequence shown here is derived from an EMBL/GenBank/DDBJ whole genome shotgun (WGS) entry which is preliminary data.</text>
</comment>